<proteinExistence type="predicted"/>
<evidence type="ECO:0000313" key="2">
    <source>
        <dbReference type="Proteomes" id="UP000230607"/>
    </source>
</evidence>
<evidence type="ECO:0000313" key="1">
    <source>
        <dbReference type="EMBL" id="SMH72328.1"/>
    </source>
</evidence>
<dbReference type="Proteomes" id="UP000230607">
    <property type="component" value="Chromosome 1"/>
</dbReference>
<reference evidence="2" key="1">
    <citation type="submission" date="2017-03" db="EMBL/GenBank/DDBJ databases">
        <authorList>
            <person name="Herbold C."/>
        </authorList>
    </citation>
    <scope>NUCLEOTIDE SEQUENCE [LARGE SCALE GENOMIC DNA]</scope>
</reference>
<sequence>MNVKKMNHVGVPKNPNYQVKKSHMMTVYVKTAYCYNTGRK</sequence>
<organism evidence="1 2">
    <name type="scientific">Candidatus Nitrosotalea okcheonensis</name>
    <dbReference type="NCBI Taxonomy" id="1903276"/>
    <lineage>
        <taxon>Archaea</taxon>
        <taxon>Nitrososphaerota</taxon>
        <taxon>Nitrososphaeria</taxon>
        <taxon>Nitrosotaleales</taxon>
        <taxon>Nitrosotaleaceae</taxon>
        <taxon>Nitrosotalea</taxon>
    </lineage>
</organism>
<protein>
    <submittedName>
        <fullName evidence="1">Uncharacterized protein</fullName>
    </submittedName>
</protein>
<accession>A0A2H1FHT9</accession>
<name>A0A2H1FHT9_9ARCH</name>
<keyword evidence="2" id="KW-1185">Reference proteome</keyword>
<gene>
    <name evidence="1" type="ORF">NCS_30168</name>
</gene>
<dbReference type="AlphaFoldDB" id="A0A2H1FHT9"/>
<dbReference type="EMBL" id="LT841358">
    <property type="protein sequence ID" value="SMH72328.1"/>
    <property type="molecule type" value="Genomic_DNA"/>
</dbReference>